<keyword evidence="8" id="KW-1133">Transmembrane helix</keyword>
<organism evidence="13 14">
    <name type="scientific">Photobacterium lipolyticum</name>
    <dbReference type="NCBI Taxonomy" id="266810"/>
    <lineage>
        <taxon>Bacteria</taxon>
        <taxon>Pseudomonadati</taxon>
        <taxon>Pseudomonadota</taxon>
        <taxon>Gammaproteobacteria</taxon>
        <taxon>Vibrionales</taxon>
        <taxon>Vibrionaceae</taxon>
        <taxon>Photobacterium</taxon>
    </lineage>
</organism>
<dbReference type="EMBL" id="PYMC01000016">
    <property type="protein sequence ID" value="PSW03373.1"/>
    <property type="molecule type" value="Genomic_DNA"/>
</dbReference>
<feature type="domain" description="T2SS protein K first SAM-like" evidence="12">
    <location>
        <begin position="100"/>
        <end position="210"/>
    </location>
</feature>
<keyword evidence="14" id="KW-1185">Reference proteome</keyword>
<evidence type="ECO:0000256" key="3">
    <source>
        <dbReference type="ARBA" id="ARBA00022448"/>
    </source>
</evidence>
<dbReference type="PANTHER" id="PTHR38831">
    <property type="entry name" value="TYPE II SECRETION SYSTEM PROTEIN K"/>
    <property type="match status" value="1"/>
</dbReference>
<dbReference type="InterPro" id="IPR049179">
    <property type="entry name" value="T2SSK_SAM-like_2nd"/>
</dbReference>
<dbReference type="InterPro" id="IPR045584">
    <property type="entry name" value="Pilin-like"/>
</dbReference>
<dbReference type="Gene3D" id="3.30.1300.30">
    <property type="entry name" value="GSPII I/J protein-like"/>
    <property type="match status" value="1"/>
</dbReference>
<evidence type="ECO:0000313" key="14">
    <source>
        <dbReference type="Proteomes" id="UP000240904"/>
    </source>
</evidence>
<dbReference type="PIRSF" id="PIRSF002786">
    <property type="entry name" value="XcpX"/>
    <property type="match status" value="1"/>
</dbReference>
<proteinExistence type="inferred from homology"/>
<dbReference type="GO" id="GO:0009306">
    <property type="term" value="P:protein secretion"/>
    <property type="evidence" value="ECO:0007669"/>
    <property type="project" value="InterPro"/>
</dbReference>
<comment type="caution">
    <text evidence="13">The sequence shown here is derived from an EMBL/GenBank/DDBJ whole genome shotgun (WGS) entry which is preliminary data.</text>
</comment>
<evidence type="ECO:0000256" key="2">
    <source>
        <dbReference type="ARBA" id="ARBA00007246"/>
    </source>
</evidence>
<comment type="subcellular location">
    <subcellularLocation>
        <location evidence="1 10">Cell inner membrane</location>
    </subcellularLocation>
</comment>
<keyword evidence="5 10" id="KW-0997">Cell inner membrane</keyword>
<keyword evidence="6" id="KW-0812">Transmembrane</keyword>
<evidence type="ECO:0000259" key="11">
    <source>
        <dbReference type="Pfam" id="PF03934"/>
    </source>
</evidence>
<dbReference type="SUPFAM" id="SSF158544">
    <property type="entry name" value="GspK insert domain-like"/>
    <property type="match status" value="2"/>
</dbReference>
<dbReference type="SUPFAM" id="SSF54523">
    <property type="entry name" value="Pili subunits"/>
    <property type="match status" value="1"/>
</dbReference>
<evidence type="ECO:0000313" key="13">
    <source>
        <dbReference type="EMBL" id="PSW03373.1"/>
    </source>
</evidence>
<evidence type="ECO:0000256" key="10">
    <source>
        <dbReference type="PIRNR" id="PIRNR002786"/>
    </source>
</evidence>
<evidence type="ECO:0000256" key="8">
    <source>
        <dbReference type="ARBA" id="ARBA00022989"/>
    </source>
</evidence>
<dbReference type="GO" id="GO:0005886">
    <property type="term" value="C:plasma membrane"/>
    <property type="evidence" value="ECO:0007669"/>
    <property type="project" value="UniProtKB-SubCell"/>
</dbReference>
<dbReference type="InterPro" id="IPR049031">
    <property type="entry name" value="T2SSK_SAM-like_1st"/>
</dbReference>
<dbReference type="PANTHER" id="PTHR38831:SF1">
    <property type="entry name" value="TYPE II SECRETION SYSTEM PROTEIN K-RELATED"/>
    <property type="match status" value="1"/>
</dbReference>
<keyword evidence="7" id="KW-0653">Protein transport</keyword>
<feature type="domain" description="T2SS protein K second SAM-like" evidence="11">
    <location>
        <begin position="216"/>
        <end position="283"/>
    </location>
</feature>
<dbReference type="OrthoDB" id="9788973at2"/>
<evidence type="ECO:0000259" key="12">
    <source>
        <dbReference type="Pfam" id="PF21687"/>
    </source>
</evidence>
<dbReference type="AlphaFoldDB" id="A0A2T3MTY0"/>
<dbReference type="InterPro" id="IPR038072">
    <property type="entry name" value="GspK_central_sf"/>
</dbReference>
<accession>A0A2T3MTY0</accession>
<protein>
    <recommendedName>
        <fullName evidence="10">Type II secretion system protein K</fullName>
    </recommendedName>
</protein>
<dbReference type="Pfam" id="PF21687">
    <property type="entry name" value="T2SSK_1st"/>
    <property type="match status" value="1"/>
</dbReference>
<dbReference type="RefSeq" id="WP_107284693.1">
    <property type="nucleotide sequence ID" value="NZ_PYMC01000016.1"/>
</dbReference>
<evidence type="ECO:0000256" key="1">
    <source>
        <dbReference type="ARBA" id="ARBA00004533"/>
    </source>
</evidence>
<gene>
    <name evidence="13" type="ORF">C9I89_17905</name>
</gene>
<evidence type="ECO:0000256" key="4">
    <source>
        <dbReference type="ARBA" id="ARBA00022475"/>
    </source>
</evidence>
<evidence type="ECO:0000256" key="7">
    <source>
        <dbReference type="ARBA" id="ARBA00022927"/>
    </source>
</evidence>
<comment type="similarity">
    <text evidence="2 10">Belongs to the GSP K family.</text>
</comment>
<sequence>MKQQKGVALIVVLLLLALMTLLAVQMTERLHTNFYRVENQVLNQQAYWYALGLEELAKVAIKQGVDDSDTVNLSQAWATKGQRYPLENGEAIGDIVDRQACFNLNALSSVKPEADRSKKPFLVSYLQSLLEEVGVESYEAEVVADSSWEFVDPDDAVQSSFGAEDSTYEGFLPPYLPPNDWLADVSEFRAINGVTGQIYNKARHLLCALPSADMVLNVNTIDEQQAALLVGLFTPALSLSDAQTLIAARPYDGWQSVDDFKREPTISGIDAATLKRAESHLAVSSDYFQLDTEVLVDRARLRLVALLKRDAQKEVTVIRRRYGGISERISDNKAK</sequence>
<keyword evidence="3 10" id="KW-0813">Transport</keyword>
<dbReference type="Gene3D" id="1.10.40.60">
    <property type="entry name" value="EpsJ-like"/>
    <property type="match status" value="2"/>
</dbReference>
<keyword evidence="9 10" id="KW-0472">Membrane</keyword>
<evidence type="ECO:0000256" key="5">
    <source>
        <dbReference type="ARBA" id="ARBA00022519"/>
    </source>
</evidence>
<evidence type="ECO:0000256" key="6">
    <source>
        <dbReference type="ARBA" id="ARBA00022692"/>
    </source>
</evidence>
<dbReference type="NCBIfam" id="NF037980">
    <property type="entry name" value="T2SS_GspK"/>
    <property type="match status" value="1"/>
</dbReference>
<name>A0A2T3MTY0_9GAMM</name>
<keyword evidence="4 10" id="KW-1003">Cell membrane</keyword>
<dbReference type="Pfam" id="PF03934">
    <property type="entry name" value="T2SSK"/>
    <property type="match status" value="1"/>
</dbReference>
<reference evidence="13 14" key="1">
    <citation type="submission" date="2018-03" db="EMBL/GenBank/DDBJ databases">
        <title>Whole genome sequencing of Histamine producing bacteria.</title>
        <authorList>
            <person name="Butler K."/>
        </authorList>
    </citation>
    <scope>NUCLEOTIDE SEQUENCE [LARGE SCALE GENOMIC DNA]</scope>
    <source>
        <strain evidence="13 14">DSM 16190</strain>
    </source>
</reference>
<dbReference type="Proteomes" id="UP000240904">
    <property type="component" value="Unassembled WGS sequence"/>
</dbReference>
<dbReference type="InterPro" id="IPR005628">
    <property type="entry name" value="GspK"/>
</dbReference>
<evidence type="ECO:0000256" key="9">
    <source>
        <dbReference type="ARBA" id="ARBA00023136"/>
    </source>
</evidence>